<protein>
    <submittedName>
        <fullName evidence="2">Uncharacterized protein</fullName>
    </submittedName>
</protein>
<accession>A0A5B8R072</accession>
<dbReference type="AlphaFoldDB" id="A0A5B8R072"/>
<name>A0A5B8R072_9GAMM</name>
<proteinExistence type="predicted"/>
<feature type="compositionally biased region" description="Polar residues" evidence="1">
    <location>
        <begin position="72"/>
        <end position="87"/>
    </location>
</feature>
<dbReference type="EMBL" id="CP031775">
    <property type="protein sequence ID" value="QDZ92084.1"/>
    <property type="molecule type" value="Genomic_DNA"/>
</dbReference>
<evidence type="ECO:0000256" key="1">
    <source>
        <dbReference type="SAM" id="MobiDB-lite"/>
    </source>
</evidence>
<reference evidence="2 3" key="1">
    <citation type="journal article" date="2019" name="Ecotoxicol. Environ. Saf.">
        <title>Microbial characterization of heavy metal resistant bacterial strains isolated from an electroplating wastewater treatment plant.</title>
        <authorList>
            <person name="Cai X."/>
            <person name="Zheng X."/>
            <person name="Zhang D."/>
            <person name="Iqbal W."/>
            <person name="Liu C."/>
            <person name="Yang B."/>
            <person name="Zhao X."/>
            <person name="Lu X."/>
            <person name="Mao Y."/>
        </authorList>
    </citation>
    <scope>NUCLEOTIDE SEQUENCE [LARGE SCALE GENOMIC DNA]</scope>
    <source>
        <strain evidence="2 3">Ni1-3</strain>
    </source>
</reference>
<dbReference type="Proteomes" id="UP000321124">
    <property type="component" value="Chromosome"/>
</dbReference>
<gene>
    <name evidence="2" type="ORF">D0436_17390</name>
</gene>
<feature type="region of interest" description="Disordered" evidence="1">
    <location>
        <begin position="58"/>
        <end position="87"/>
    </location>
</feature>
<sequence length="87" mass="9887">MEYIVSRGKEEGIVLTPHKHEDGKYVASMSRFEKDYIYVDSLRELQILCENGFSIRMSNQDSSHHRAPSLISPGSITNKSNTELENA</sequence>
<evidence type="ECO:0000313" key="3">
    <source>
        <dbReference type="Proteomes" id="UP000321124"/>
    </source>
</evidence>
<organism evidence="2 3">
    <name type="scientific">Shewanella decolorationis</name>
    <dbReference type="NCBI Taxonomy" id="256839"/>
    <lineage>
        <taxon>Bacteria</taxon>
        <taxon>Pseudomonadati</taxon>
        <taxon>Pseudomonadota</taxon>
        <taxon>Gammaproteobacteria</taxon>
        <taxon>Alteromonadales</taxon>
        <taxon>Shewanellaceae</taxon>
        <taxon>Shewanella</taxon>
    </lineage>
</organism>
<evidence type="ECO:0000313" key="2">
    <source>
        <dbReference type="EMBL" id="QDZ92084.1"/>
    </source>
</evidence>